<comment type="caution">
    <text evidence="1">The sequence shown here is derived from an EMBL/GenBank/DDBJ whole genome shotgun (WGS) entry which is preliminary data.</text>
</comment>
<reference evidence="1 2" key="1">
    <citation type="submission" date="2019-12" db="EMBL/GenBank/DDBJ databases">
        <authorList>
            <person name="Floudas D."/>
            <person name="Bentzer J."/>
            <person name="Ahren D."/>
            <person name="Johansson T."/>
            <person name="Persson P."/>
            <person name="Tunlid A."/>
        </authorList>
    </citation>
    <scope>NUCLEOTIDE SEQUENCE [LARGE SCALE GENOMIC DNA]</scope>
    <source>
        <strain evidence="1 2">CBS 102.39</strain>
    </source>
</reference>
<dbReference type="Proteomes" id="UP000521872">
    <property type="component" value="Unassembled WGS sequence"/>
</dbReference>
<dbReference type="EMBL" id="JAACJL010000015">
    <property type="protein sequence ID" value="KAF4621207.1"/>
    <property type="molecule type" value="Genomic_DNA"/>
</dbReference>
<dbReference type="AlphaFoldDB" id="A0A8H4VT55"/>
<evidence type="ECO:0000313" key="2">
    <source>
        <dbReference type="Proteomes" id="UP000521872"/>
    </source>
</evidence>
<sequence length="234" mass="25976">MLSMESKEPHIKGQSRVLKACHWCLKKQDPNQKPFQACGRCKEVIYCVCFAIISVKPFSPTYMPIYGLTQNVAKAAASENPGALSSLAVFKKWHSLHLASLRHAAICALDLGHRPDAVDKNIIFVKVELKPDHQNLPPKKKYMPVMGFTLTLEEARQMLGYAGGKSILDSFQDANVHMKKKGGLGVTAVMLQAGDVVDFVKILLPSPAATKHQQDSNNWGEDWLQRLRVAVELD</sequence>
<name>A0A8H4VT55_9AGAR</name>
<accession>A0A8H4VT55</accession>
<evidence type="ECO:0000313" key="1">
    <source>
        <dbReference type="EMBL" id="KAF4621207.1"/>
    </source>
</evidence>
<organism evidence="1 2">
    <name type="scientific">Agrocybe pediades</name>
    <dbReference type="NCBI Taxonomy" id="84607"/>
    <lineage>
        <taxon>Eukaryota</taxon>
        <taxon>Fungi</taxon>
        <taxon>Dikarya</taxon>
        <taxon>Basidiomycota</taxon>
        <taxon>Agaricomycotina</taxon>
        <taxon>Agaricomycetes</taxon>
        <taxon>Agaricomycetidae</taxon>
        <taxon>Agaricales</taxon>
        <taxon>Agaricineae</taxon>
        <taxon>Strophariaceae</taxon>
        <taxon>Agrocybe</taxon>
    </lineage>
</organism>
<proteinExistence type="predicted"/>
<gene>
    <name evidence="1" type="ORF">D9613_000677</name>
</gene>
<keyword evidence="2" id="KW-1185">Reference proteome</keyword>
<protein>
    <submittedName>
        <fullName evidence="1">Uncharacterized protein</fullName>
    </submittedName>
</protein>